<dbReference type="AlphaFoldDB" id="A0AAQ3M8E7"/>
<organism evidence="3 4">
    <name type="scientific">Acrodontium crateriforme</name>
    <dbReference type="NCBI Taxonomy" id="150365"/>
    <lineage>
        <taxon>Eukaryota</taxon>
        <taxon>Fungi</taxon>
        <taxon>Dikarya</taxon>
        <taxon>Ascomycota</taxon>
        <taxon>Pezizomycotina</taxon>
        <taxon>Dothideomycetes</taxon>
        <taxon>Dothideomycetidae</taxon>
        <taxon>Mycosphaerellales</taxon>
        <taxon>Teratosphaeriaceae</taxon>
        <taxon>Acrodontium</taxon>
    </lineage>
</organism>
<dbReference type="Gene3D" id="1.10.10.10">
    <property type="entry name" value="Winged helix-like DNA-binding domain superfamily/Winged helix DNA-binding domain"/>
    <property type="match status" value="1"/>
</dbReference>
<dbReference type="InterPro" id="IPR036388">
    <property type="entry name" value="WH-like_DNA-bd_sf"/>
</dbReference>
<dbReference type="GO" id="GO:0006281">
    <property type="term" value="P:DNA repair"/>
    <property type="evidence" value="ECO:0007669"/>
    <property type="project" value="InterPro"/>
</dbReference>
<keyword evidence="1" id="KW-0227">DNA damage</keyword>
<name>A0AAQ3M8E7_9PEZI</name>
<dbReference type="PANTHER" id="PTHR42942">
    <property type="entry name" value="6-O-METHYLGUANINE DNA METHYLTRANSFERASE"/>
    <property type="match status" value="1"/>
</dbReference>
<dbReference type="EMBL" id="CP138588">
    <property type="protein sequence ID" value="WPH02902.1"/>
    <property type="molecule type" value="Genomic_DNA"/>
</dbReference>
<accession>A0AAQ3M8E7</accession>
<evidence type="ECO:0000313" key="3">
    <source>
        <dbReference type="EMBL" id="WPH02902.1"/>
    </source>
</evidence>
<reference evidence="3 4" key="1">
    <citation type="submission" date="2023-11" db="EMBL/GenBank/DDBJ databases">
        <title>An acidophilic fungus is an integral part of prey digestion in a carnivorous sundew plant.</title>
        <authorList>
            <person name="Tsai I.J."/>
        </authorList>
    </citation>
    <scope>NUCLEOTIDE SEQUENCE [LARGE SCALE GENOMIC DNA]</scope>
    <source>
        <strain evidence="3">169a</strain>
    </source>
</reference>
<dbReference type="PANTHER" id="PTHR42942:SF1">
    <property type="entry name" value="ALKYLTRANSFERASE-LIKE PROTEIN 1"/>
    <property type="match status" value="1"/>
</dbReference>
<dbReference type="SUPFAM" id="SSF46767">
    <property type="entry name" value="Methylated DNA-protein cysteine methyltransferase, C-terminal domain"/>
    <property type="match status" value="1"/>
</dbReference>
<evidence type="ECO:0000256" key="1">
    <source>
        <dbReference type="ARBA" id="ARBA00022763"/>
    </source>
</evidence>
<feature type="domain" description="Methylated-DNA-[protein]-cysteine S-methyltransferase DNA binding" evidence="2">
    <location>
        <begin position="10"/>
        <end position="100"/>
    </location>
</feature>
<protein>
    <recommendedName>
        <fullName evidence="2">Methylated-DNA-[protein]-cysteine S-methyltransferase DNA binding domain-containing protein</fullName>
    </recommendedName>
</protein>
<sequence length="141" mass="16070">MPRTEEAAAWYSAVYSAVQEVPYGKVTSYGHIATLLGYPERPRQVGMCLKYLPRVEEQPDARYNSASVPWQRVINAKGVISHRGVNGAERQQAALEEEGVEVSRDAMGERWIDFDVYGWFPRYLPSERAERETEEAEDGEE</sequence>
<evidence type="ECO:0000259" key="2">
    <source>
        <dbReference type="Pfam" id="PF01035"/>
    </source>
</evidence>
<dbReference type="GO" id="GO:0003824">
    <property type="term" value="F:catalytic activity"/>
    <property type="evidence" value="ECO:0007669"/>
    <property type="project" value="InterPro"/>
</dbReference>
<proteinExistence type="predicted"/>
<dbReference type="InterPro" id="IPR036217">
    <property type="entry name" value="MethylDNA_cys_MeTrfase_DNAb"/>
</dbReference>
<dbReference type="CDD" id="cd06445">
    <property type="entry name" value="ATase"/>
    <property type="match status" value="1"/>
</dbReference>
<dbReference type="Proteomes" id="UP001303373">
    <property type="component" value="Chromosome 9"/>
</dbReference>
<dbReference type="Pfam" id="PF01035">
    <property type="entry name" value="DNA_binding_1"/>
    <property type="match status" value="1"/>
</dbReference>
<evidence type="ECO:0000313" key="4">
    <source>
        <dbReference type="Proteomes" id="UP001303373"/>
    </source>
</evidence>
<gene>
    <name evidence="3" type="ORF">R9X50_00577000</name>
</gene>
<keyword evidence="4" id="KW-1185">Reference proteome</keyword>
<dbReference type="InterPro" id="IPR014048">
    <property type="entry name" value="MethylDNA_cys_MeTrfase_DNA-bd"/>
</dbReference>
<dbReference type="InterPro" id="IPR052520">
    <property type="entry name" value="ATL_DNA_repair"/>
</dbReference>